<evidence type="ECO:0000259" key="1">
    <source>
        <dbReference type="PROSITE" id="PS50828"/>
    </source>
</evidence>
<evidence type="ECO:0000313" key="2">
    <source>
        <dbReference type="Proteomes" id="UP000095282"/>
    </source>
</evidence>
<evidence type="ECO:0000313" key="3">
    <source>
        <dbReference type="WBParaSite" id="Csp11.Scaffold630.g19273.t1"/>
    </source>
</evidence>
<dbReference type="InterPro" id="IPR002625">
    <property type="entry name" value="Smr_dom"/>
</dbReference>
<dbReference type="Gene3D" id="3.30.1370.110">
    <property type="match status" value="1"/>
</dbReference>
<dbReference type="WBParaSite" id="Csp11.Scaffold630.g19273.t1">
    <property type="protein sequence ID" value="Csp11.Scaffold630.g19273.t1"/>
    <property type="gene ID" value="Csp11.Scaffold630.g19273"/>
</dbReference>
<protein>
    <submittedName>
        <fullName evidence="3">Smr domain-containing protein</fullName>
    </submittedName>
</protein>
<reference evidence="3" key="1">
    <citation type="submission" date="2016-11" db="UniProtKB">
        <authorList>
            <consortium name="WormBaseParasite"/>
        </authorList>
    </citation>
    <scope>IDENTIFICATION</scope>
</reference>
<keyword evidence="2" id="KW-1185">Reference proteome</keyword>
<accession>A0A1I7UTS4</accession>
<dbReference type="SUPFAM" id="SSF160443">
    <property type="entry name" value="SMR domain-like"/>
    <property type="match status" value="1"/>
</dbReference>
<dbReference type="PROSITE" id="PS50828">
    <property type="entry name" value="SMR"/>
    <property type="match status" value="1"/>
</dbReference>
<dbReference type="InterPro" id="IPR036063">
    <property type="entry name" value="Smr_dom_sf"/>
</dbReference>
<name>A0A1I7UTS4_9PELO</name>
<feature type="domain" description="Smr" evidence="1">
    <location>
        <begin position="62"/>
        <end position="137"/>
    </location>
</feature>
<dbReference type="Proteomes" id="UP000095282">
    <property type="component" value="Unplaced"/>
</dbReference>
<dbReference type="AlphaFoldDB" id="A0A1I7UTS4"/>
<organism evidence="2 3">
    <name type="scientific">Caenorhabditis tropicalis</name>
    <dbReference type="NCBI Taxonomy" id="1561998"/>
    <lineage>
        <taxon>Eukaryota</taxon>
        <taxon>Metazoa</taxon>
        <taxon>Ecdysozoa</taxon>
        <taxon>Nematoda</taxon>
        <taxon>Chromadorea</taxon>
        <taxon>Rhabditida</taxon>
        <taxon>Rhabditina</taxon>
        <taxon>Rhabditomorpha</taxon>
        <taxon>Rhabditoidea</taxon>
        <taxon>Rhabditidae</taxon>
        <taxon>Peloderinae</taxon>
        <taxon>Caenorhabditis</taxon>
    </lineage>
</organism>
<sequence length="137" mass="16341">MPRCDQRHVVHNRSYWDRRNALKQELDALFRRRRHCNKEEKMELEKQINEKVVNFNTMEGPVDLHWMTPQGAIEFVEAIVERKRRHGVLEIIVGKGNHSRNKKAAIKEELMMKYGKEKRCCIKEKEGNSGVLLLDMW</sequence>
<proteinExistence type="predicted"/>
<dbReference type="SMART" id="SM00463">
    <property type="entry name" value="SMR"/>
    <property type="match status" value="1"/>
</dbReference>